<keyword evidence="2" id="KW-1185">Reference proteome</keyword>
<proteinExistence type="predicted"/>
<accession>A0ABN0TY84</accession>
<dbReference type="EMBL" id="BAAAGX010000007">
    <property type="protein sequence ID" value="GAA0233237.1"/>
    <property type="molecule type" value="Genomic_DNA"/>
</dbReference>
<dbReference type="RefSeq" id="WP_344648297.1">
    <property type="nucleotide sequence ID" value="NZ_BAAAGX010000007.1"/>
</dbReference>
<dbReference type="Proteomes" id="UP001500967">
    <property type="component" value="Unassembled WGS sequence"/>
</dbReference>
<comment type="caution">
    <text evidence="1">The sequence shown here is derived from an EMBL/GenBank/DDBJ whole genome shotgun (WGS) entry which is preliminary data.</text>
</comment>
<evidence type="ECO:0000313" key="2">
    <source>
        <dbReference type="Proteomes" id="UP001500967"/>
    </source>
</evidence>
<organism evidence="1 2">
    <name type="scientific">Cryptosporangium japonicum</name>
    <dbReference type="NCBI Taxonomy" id="80872"/>
    <lineage>
        <taxon>Bacteria</taxon>
        <taxon>Bacillati</taxon>
        <taxon>Actinomycetota</taxon>
        <taxon>Actinomycetes</taxon>
        <taxon>Cryptosporangiales</taxon>
        <taxon>Cryptosporangiaceae</taxon>
        <taxon>Cryptosporangium</taxon>
    </lineage>
</organism>
<name>A0ABN0TY84_9ACTN</name>
<evidence type="ECO:0008006" key="3">
    <source>
        <dbReference type="Google" id="ProtNLM"/>
    </source>
</evidence>
<gene>
    <name evidence="1" type="ORF">GCM10009539_18210</name>
</gene>
<protein>
    <recommendedName>
        <fullName evidence="3">SHOCT domain-containing protein</fullName>
    </recommendedName>
</protein>
<sequence length="156" mass="17438">MASPLPPYPLPSPHQPLCVEGHSEQITFDGTWITIQRRGEPVRPSDRRAHVQDITAIDVRPSRFTSGQFRVEITSSDGRRARAELAVAFRNGRADDFYRLGATLEAARTGMLAPPPPPPPAAAPDPGDELRRLWQLVQVGQMSKEEFEEAKRRLFT</sequence>
<reference evidence="1 2" key="1">
    <citation type="journal article" date="2019" name="Int. J. Syst. Evol. Microbiol.">
        <title>The Global Catalogue of Microorganisms (GCM) 10K type strain sequencing project: providing services to taxonomists for standard genome sequencing and annotation.</title>
        <authorList>
            <consortium name="The Broad Institute Genomics Platform"/>
            <consortium name="The Broad Institute Genome Sequencing Center for Infectious Disease"/>
            <person name="Wu L."/>
            <person name="Ma J."/>
        </authorList>
    </citation>
    <scope>NUCLEOTIDE SEQUENCE [LARGE SCALE GENOMIC DNA]</scope>
    <source>
        <strain evidence="1 2">JCM 10425</strain>
    </source>
</reference>
<evidence type="ECO:0000313" key="1">
    <source>
        <dbReference type="EMBL" id="GAA0233237.1"/>
    </source>
</evidence>